<reference evidence="1" key="1">
    <citation type="submission" date="2023-06" db="EMBL/GenBank/DDBJ databases">
        <title>Gordonia sp. nov. and Pseudochrobactrum sp. nov., two species isolated from the burying beetle Nicrophorus vespilloides.</title>
        <authorList>
            <person name="Poehlein A."/>
            <person name="Guzman J."/>
            <person name="Daniel R."/>
            <person name="Vilcinskas A."/>
        </authorList>
    </citation>
    <scope>NUCLEOTIDE SEQUENCE</scope>
    <source>
        <strain evidence="1">MP11Mi</strain>
    </source>
</reference>
<organism evidence="1">
    <name type="scientific">Gordonia sp. MP11Mi</name>
    <dbReference type="NCBI Taxonomy" id="3022769"/>
    <lineage>
        <taxon>Bacteria</taxon>
        <taxon>Bacillati</taxon>
        <taxon>Actinomycetota</taxon>
        <taxon>Actinomycetes</taxon>
        <taxon>Mycobacteriales</taxon>
        <taxon>Gordoniaceae</taxon>
        <taxon>Gordonia</taxon>
    </lineage>
</organism>
<dbReference type="EMBL" id="CP128986">
    <property type="protein sequence ID" value="WOC12991.1"/>
    <property type="molecule type" value="Genomic_DNA"/>
</dbReference>
<accession>A0AA97CXU0</accession>
<evidence type="ECO:0000313" key="1">
    <source>
        <dbReference type="EMBL" id="WOC12991.1"/>
    </source>
</evidence>
<proteinExistence type="predicted"/>
<protein>
    <submittedName>
        <fullName evidence="1">Uncharacterized protein</fullName>
    </submittedName>
</protein>
<dbReference type="AlphaFoldDB" id="A0AA97CXU0"/>
<gene>
    <name evidence="1" type="ORF">MP11Mi_20870</name>
</gene>
<name>A0AA97CXU0_9ACTN</name>
<sequence length="74" mass="9222">MNKLFDISDIHTFIERMDTWSYRRSAGFSQFWRFQEAYYFFFCVKTRSSLLRNIVKSNEQKYHRLFREEDIPPP</sequence>